<accession>A0A4R6YS54</accession>
<name>A0A4R6YS54_9GAMM</name>
<gene>
    <name evidence="2" type="ORF">DFR29_112137</name>
</gene>
<evidence type="ECO:0000313" key="2">
    <source>
        <dbReference type="EMBL" id="TDR40823.1"/>
    </source>
</evidence>
<dbReference type="Proteomes" id="UP000295293">
    <property type="component" value="Unassembled WGS sequence"/>
</dbReference>
<dbReference type="AlphaFoldDB" id="A0A4R6YS54"/>
<sequence>MRPVRGIVVVALLAGLPLTLAAWPQQAPLFDPTPWSGDCDSIESVPLRQHVNYDTDIQPIWSQRCANCHVDWGEFPEADLDLNPPNSWYFLVDQASSNPNATQIRVVPGQPRQSLLFTKLNCAIQDVGLRMPRARPDLPLDEQALVHDWILAGAPEHGDDTIFRGGFQPRG</sequence>
<comment type="caution">
    <text evidence="2">The sequence shown here is derived from an EMBL/GenBank/DDBJ whole genome shotgun (WGS) entry which is preliminary data.</text>
</comment>
<dbReference type="EMBL" id="SNZH01000012">
    <property type="protein sequence ID" value="TDR40823.1"/>
    <property type="molecule type" value="Genomic_DNA"/>
</dbReference>
<organism evidence="2 3">
    <name type="scientific">Tahibacter aquaticus</name>
    <dbReference type="NCBI Taxonomy" id="520092"/>
    <lineage>
        <taxon>Bacteria</taxon>
        <taxon>Pseudomonadati</taxon>
        <taxon>Pseudomonadota</taxon>
        <taxon>Gammaproteobacteria</taxon>
        <taxon>Lysobacterales</taxon>
        <taxon>Rhodanobacteraceae</taxon>
        <taxon>Tahibacter</taxon>
    </lineage>
</organism>
<keyword evidence="1" id="KW-0732">Signal</keyword>
<dbReference type="RefSeq" id="WP_133820188.1">
    <property type="nucleotide sequence ID" value="NZ_SNZH01000012.1"/>
</dbReference>
<keyword evidence="3" id="KW-1185">Reference proteome</keyword>
<reference evidence="2 3" key="1">
    <citation type="submission" date="2019-03" db="EMBL/GenBank/DDBJ databases">
        <title>Genomic Encyclopedia of Type Strains, Phase IV (KMG-IV): sequencing the most valuable type-strain genomes for metagenomic binning, comparative biology and taxonomic classification.</title>
        <authorList>
            <person name="Goeker M."/>
        </authorList>
    </citation>
    <scope>NUCLEOTIDE SEQUENCE [LARGE SCALE GENOMIC DNA]</scope>
    <source>
        <strain evidence="2 3">DSM 21667</strain>
    </source>
</reference>
<dbReference type="OrthoDB" id="9809746at2"/>
<evidence type="ECO:0000256" key="1">
    <source>
        <dbReference type="SAM" id="SignalP"/>
    </source>
</evidence>
<protein>
    <recommendedName>
        <fullName evidence="4">Cytochrome c domain-containing protein</fullName>
    </recommendedName>
</protein>
<evidence type="ECO:0000313" key="3">
    <source>
        <dbReference type="Proteomes" id="UP000295293"/>
    </source>
</evidence>
<proteinExistence type="predicted"/>
<feature type="chain" id="PRO_5020649986" description="Cytochrome c domain-containing protein" evidence="1">
    <location>
        <begin position="22"/>
        <end position="171"/>
    </location>
</feature>
<feature type="signal peptide" evidence="1">
    <location>
        <begin position="1"/>
        <end position="21"/>
    </location>
</feature>
<evidence type="ECO:0008006" key="4">
    <source>
        <dbReference type="Google" id="ProtNLM"/>
    </source>
</evidence>